<evidence type="ECO:0000313" key="2">
    <source>
        <dbReference type="EMBL" id="JAC61119.1"/>
    </source>
</evidence>
<dbReference type="SUPFAM" id="SSF51905">
    <property type="entry name" value="FAD/NAD(P)-binding domain"/>
    <property type="match status" value="1"/>
</dbReference>
<evidence type="ECO:0000259" key="1">
    <source>
        <dbReference type="Pfam" id="PF01266"/>
    </source>
</evidence>
<protein>
    <submittedName>
        <fullName evidence="2">Fad-dependent oxidoreductase family protein</fullName>
    </submittedName>
</protein>
<dbReference type="InterPro" id="IPR006076">
    <property type="entry name" value="FAD-dep_OxRdtase"/>
</dbReference>
<proteinExistence type="predicted"/>
<dbReference type="InterPro" id="IPR036188">
    <property type="entry name" value="FAD/NAD-bd_sf"/>
</dbReference>
<dbReference type="GO" id="GO:0005737">
    <property type="term" value="C:cytoplasm"/>
    <property type="evidence" value="ECO:0007669"/>
    <property type="project" value="TreeGrafter"/>
</dbReference>
<dbReference type="AlphaFoldDB" id="A0A061QRR5"/>
<gene>
    <name evidence="2" type="ORF">TSPGSL018_27117</name>
</gene>
<accession>A0A061QRR5</accession>
<dbReference type="PANTHER" id="PTHR13847:SF150">
    <property type="entry name" value="OXIDOREDUCTASE TDA3-RELATED"/>
    <property type="match status" value="1"/>
</dbReference>
<dbReference type="EMBL" id="GBEZ01026038">
    <property type="protein sequence ID" value="JAC61119.1"/>
    <property type="molecule type" value="Transcribed_RNA"/>
</dbReference>
<dbReference type="Gene3D" id="3.30.9.10">
    <property type="entry name" value="D-Amino Acid Oxidase, subunit A, domain 2"/>
    <property type="match status" value="1"/>
</dbReference>
<reference evidence="2" key="1">
    <citation type="submission" date="2014-05" db="EMBL/GenBank/DDBJ databases">
        <title>The transcriptome of the halophilic microalga Tetraselmis sp. GSL018 isolated from the Great Salt Lake, Utah.</title>
        <authorList>
            <person name="Jinkerson R.E."/>
            <person name="D'Adamo S."/>
            <person name="Posewitz M.C."/>
        </authorList>
    </citation>
    <scope>NUCLEOTIDE SEQUENCE</scope>
    <source>
        <strain evidence="2">GSL018</strain>
    </source>
</reference>
<name>A0A061QRR5_9CHLO</name>
<dbReference type="Pfam" id="PF01266">
    <property type="entry name" value="DAO"/>
    <property type="match status" value="1"/>
</dbReference>
<sequence>MNIKSGYTLLVKHSYRCDSRNRNRSKRDFQRNAYVRRPHKVSRSRAPRYLVFLMASDCKFPTERPHSTGDSESGKRVVICGGGIVGASVAYFLSKRGVSPTVVEREHVAAAASGKAAGFLTLDWNDGSPVGPLARASFELHEKLADEFGREQLGYRKLDTVAVAVCERGDGNPHRHRRAPNWVDGNVEGCQVLGTTASTAQVHPERLTRALMDASGASLVIGKAEGLVLEPLPGGGSCVRGVRVGGDVIECDAAVIAMGPWSSLAARWLPIEAVTGQKYHSILLQPKESVGAHALFTNITLASGAAAEPEVYPRPDGQVYVCGEPEAVPVPESPSGVRVSDAKCARIHRQAGIVSSRLAGAELAKAQSCFLPISPTGLPVIGPVEGVDGAIVATGLGCWGILNAPMTGKIVSEMIVDGRVTSDIDVEPFLPRAPR</sequence>
<dbReference type="Gene3D" id="3.50.50.60">
    <property type="entry name" value="FAD/NAD(P)-binding domain"/>
    <property type="match status" value="1"/>
</dbReference>
<organism evidence="2">
    <name type="scientific">Tetraselmis sp. GSL018</name>
    <dbReference type="NCBI Taxonomy" id="582737"/>
    <lineage>
        <taxon>Eukaryota</taxon>
        <taxon>Viridiplantae</taxon>
        <taxon>Chlorophyta</taxon>
        <taxon>core chlorophytes</taxon>
        <taxon>Chlorodendrophyceae</taxon>
        <taxon>Chlorodendrales</taxon>
        <taxon>Chlorodendraceae</taxon>
        <taxon>Tetraselmis</taxon>
    </lineage>
</organism>
<dbReference type="PRINTS" id="PR00420">
    <property type="entry name" value="RNGMNOXGNASE"/>
</dbReference>
<feature type="domain" description="FAD dependent oxidoreductase" evidence="1">
    <location>
        <begin position="76"/>
        <end position="414"/>
    </location>
</feature>
<dbReference type="PANTHER" id="PTHR13847">
    <property type="entry name" value="SARCOSINE DEHYDROGENASE-RELATED"/>
    <property type="match status" value="1"/>
</dbReference>